<name>A0AAV9GJ05_9PEZI</name>
<organism evidence="7 8">
    <name type="scientific">Podospora aff. communis PSN243</name>
    <dbReference type="NCBI Taxonomy" id="3040156"/>
    <lineage>
        <taxon>Eukaryota</taxon>
        <taxon>Fungi</taxon>
        <taxon>Dikarya</taxon>
        <taxon>Ascomycota</taxon>
        <taxon>Pezizomycotina</taxon>
        <taxon>Sordariomycetes</taxon>
        <taxon>Sordariomycetidae</taxon>
        <taxon>Sordariales</taxon>
        <taxon>Podosporaceae</taxon>
        <taxon>Podospora</taxon>
    </lineage>
</organism>
<dbReference type="PANTHER" id="PTHR24305">
    <property type="entry name" value="CYTOCHROME P450"/>
    <property type="match status" value="1"/>
</dbReference>
<evidence type="ECO:0000313" key="7">
    <source>
        <dbReference type="EMBL" id="KAK4448316.1"/>
    </source>
</evidence>
<keyword evidence="6" id="KW-0560">Oxidoreductase</keyword>
<dbReference type="GO" id="GO:0005506">
    <property type="term" value="F:iron ion binding"/>
    <property type="evidence" value="ECO:0007669"/>
    <property type="project" value="InterPro"/>
</dbReference>
<dbReference type="EMBL" id="MU865943">
    <property type="protein sequence ID" value="KAK4448316.1"/>
    <property type="molecule type" value="Genomic_DNA"/>
</dbReference>
<keyword evidence="8" id="KW-1185">Reference proteome</keyword>
<dbReference type="GO" id="GO:0004497">
    <property type="term" value="F:monooxygenase activity"/>
    <property type="evidence" value="ECO:0007669"/>
    <property type="project" value="UniProtKB-KW"/>
</dbReference>
<dbReference type="Proteomes" id="UP001321760">
    <property type="component" value="Unassembled WGS sequence"/>
</dbReference>
<keyword evidence="6" id="KW-0503">Monooxygenase</keyword>
<evidence type="ECO:0000256" key="2">
    <source>
        <dbReference type="ARBA" id="ARBA00022617"/>
    </source>
</evidence>
<dbReference type="AlphaFoldDB" id="A0AAV9GJ05"/>
<dbReference type="PRINTS" id="PR00463">
    <property type="entry name" value="EP450I"/>
</dbReference>
<dbReference type="GO" id="GO:0020037">
    <property type="term" value="F:heme binding"/>
    <property type="evidence" value="ECO:0007669"/>
    <property type="project" value="InterPro"/>
</dbReference>
<sequence length="514" mass="58384">MDSIPPMPNLPTLLSSLFLLLVTYFLTAAIYNRFFHPLASIPGPFLASISELYRFHHNFIRRGSLYTQFDALRATYGPVVRIAPNEVLLYDPSHYDTLYSAHTKYYKDPSFYPLTGTGSVFTIIPNNAHRKQRAVINPFFSRRAALDQEDLVQEKATKLCDRIERDSARGLLTDIGMGFRALSVDVATAYCYGVEACYNSLDAEDFGKWYNELITQIAPMMYVLKLLPFLKRPLQGMPHWLARRINPLVTGLQTLMIEAHRQVERIVKEIEGGVVPERETIFHTILNPQAGEGDYKVPPMQQVVDEAWGITGAAVETTGNTLSVIAWRVLSDGEVHRKLREELVRAFPEGERMDYLALEKLPYLTGVVKEGMRLSYGVIYPLPRVVPAPGATFDGHFLPRGSVVSMSSWGMHRDPAMFPNPDVFDPERWLDPAEARHRDSFLVTFSRGRRACIGQSLAMLELYVTIAQLFRRFGDLEAPDVSEEDFVYEDYFLAVHPAHARKFRVRRKGKVEGS</sequence>
<evidence type="ECO:0000256" key="6">
    <source>
        <dbReference type="RuleBase" id="RU000461"/>
    </source>
</evidence>
<dbReference type="InterPro" id="IPR036396">
    <property type="entry name" value="Cyt_P450_sf"/>
</dbReference>
<dbReference type="CDD" id="cd11062">
    <property type="entry name" value="CYP58-like"/>
    <property type="match status" value="1"/>
</dbReference>
<accession>A0AAV9GJ05</accession>
<comment type="similarity">
    <text evidence="6">Belongs to the cytochrome P450 family.</text>
</comment>
<dbReference type="InterPro" id="IPR017972">
    <property type="entry name" value="Cyt_P450_CS"/>
</dbReference>
<dbReference type="GO" id="GO:0016705">
    <property type="term" value="F:oxidoreductase activity, acting on paired donors, with incorporation or reduction of molecular oxygen"/>
    <property type="evidence" value="ECO:0007669"/>
    <property type="project" value="InterPro"/>
</dbReference>
<feature type="binding site" description="axial binding residue" evidence="5">
    <location>
        <position position="452"/>
    </location>
    <ligand>
        <name>heme</name>
        <dbReference type="ChEBI" id="CHEBI:30413"/>
    </ligand>
    <ligandPart>
        <name>Fe</name>
        <dbReference type="ChEBI" id="CHEBI:18248"/>
    </ligandPart>
</feature>
<evidence type="ECO:0000256" key="3">
    <source>
        <dbReference type="ARBA" id="ARBA00022723"/>
    </source>
</evidence>
<dbReference type="InterPro" id="IPR050121">
    <property type="entry name" value="Cytochrome_P450_monoxygenase"/>
</dbReference>
<protein>
    <submittedName>
        <fullName evidence="7">Trichodiene oxygenase</fullName>
    </submittedName>
</protein>
<dbReference type="PANTHER" id="PTHR24305:SF152">
    <property type="entry name" value="P450, PUTATIVE (EUROFUNG)-RELATED"/>
    <property type="match status" value="1"/>
</dbReference>
<keyword evidence="4 5" id="KW-0408">Iron</keyword>
<dbReference type="PROSITE" id="PS00086">
    <property type="entry name" value="CYTOCHROME_P450"/>
    <property type="match status" value="1"/>
</dbReference>
<dbReference type="SUPFAM" id="SSF48264">
    <property type="entry name" value="Cytochrome P450"/>
    <property type="match status" value="1"/>
</dbReference>
<keyword evidence="2 5" id="KW-0349">Heme</keyword>
<comment type="cofactor">
    <cofactor evidence="1 5">
        <name>heme</name>
        <dbReference type="ChEBI" id="CHEBI:30413"/>
    </cofactor>
</comment>
<dbReference type="Gene3D" id="1.10.630.10">
    <property type="entry name" value="Cytochrome P450"/>
    <property type="match status" value="1"/>
</dbReference>
<evidence type="ECO:0000256" key="4">
    <source>
        <dbReference type="ARBA" id="ARBA00023004"/>
    </source>
</evidence>
<proteinExistence type="inferred from homology"/>
<evidence type="ECO:0000256" key="5">
    <source>
        <dbReference type="PIRSR" id="PIRSR602401-1"/>
    </source>
</evidence>
<reference evidence="7" key="2">
    <citation type="submission" date="2023-05" db="EMBL/GenBank/DDBJ databases">
        <authorList>
            <consortium name="Lawrence Berkeley National Laboratory"/>
            <person name="Steindorff A."/>
            <person name="Hensen N."/>
            <person name="Bonometti L."/>
            <person name="Westerberg I."/>
            <person name="Brannstrom I.O."/>
            <person name="Guillou S."/>
            <person name="Cros-Aarteil S."/>
            <person name="Calhoun S."/>
            <person name="Haridas S."/>
            <person name="Kuo A."/>
            <person name="Mondo S."/>
            <person name="Pangilinan J."/>
            <person name="Riley R."/>
            <person name="Labutti K."/>
            <person name="Andreopoulos B."/>
            <person name="Lipzen A."/>
            <person name="Chen C."/>
            <person name="Yanf M."/>
            <person name="Daum C."/>
            <person name="Ng V."/>
            <person name="Clum A."/>
            <person name="Ohm R."/>
            <person name="Martin F."/>
            <person name="Silar P."/>
            <person name="Natvig D."/>
            <person name="Lalanne C."/>
            <person name="Gautier V."/>
            <person name="Ament-Velasquez S.L."/>
            <person name="Kruys A."/>
            <person name="Hutchinson M.I."/>
            <person name="Powell A.J."/>
            <person name="Barry K."/>
            <person name="Miller A.N."/>
            <person name="Grigoriev I.V."/>
            <person name="Debuchy R."/>
            <person name="Gladieux P."/>
            <person name="Thoren M.H."/>
            <person name="Johannesson H."/>
        </authorList>
    </citation>
    <scope>NUCLEOTIDE SEQUENCE</scope>
    <source>
        <strain evidence="7">PSN243</strain>
    </source>
</reference>
<comment type="caution">
    <text evidence="7">The sequence shown here is derived from an EMBL/GenBank/DDBJ whole genome shotgun (WGS) entry which is preliminary data.</text>
</comment>
<gene>
    <name evidence="7" type="ORF">QBC34DRAFT_407197</name>
</gene>
<dbReference type="InterPro" id="IPR002401">
    <property type="entry name" value="Cyt_P450_E_grp-I"/>
</dbReference>
<keyword evidence="3 5" id="KW-0479">Metal-binding</keyword>
<evidence type="ECO:0000256" key="1">
    <source>
        <dbReference type="ARBA" id="ARBA00001971"/>
    </source>
</evidence>
<dbReference type="InterPro" id="IPR001128">
    <property type="entry name" value="Cyt_P450"/>
</dbReference>
<evidence type="ECO:0000313" key="8">
    <source>
        <dbReference type="Proteomes" id="UP001321760"/>
    </source>
</evidence>
<dbReference type="Pfam" id="PF00067">
    <property type="entry name" value="p450"/>
    <property type="match status" value="1"/>
</dbReference>
<reference evidence="7" key="1">
    <citation type="journal article" date="2023" name="Mol. Phylogenet. Evol.">
        <title>Genome-scale phylogeny and comparative genomics of the fungal order Sordariales.</title>
        <authorList>
            <person name="Hensen N."/>
            <person name="Bonometti L."/>
            <person name="Westerberg I."/>
            <person name="Brannstrom I.O."/>
            <person name="Guillou S."/>
            <person name="Cros-Aarteil S."/>
            <person name="Calhoun S."/>
            <person name="Haridas S."/>
            <person name="Kuo A."/>
            <person name="Mondo S."/>
            <person name="Pangilinan J."/>
            <person name="Riley R."/>
            <person name="LaButti K."/>
            <person name="Andreopoulos B."/>
            <person name="Lipzen A."/>
            <person name="Chen C."/>
            <person name="Yan M."/>
            <person name="Daum C."/>
            <person name="Ng V."/>
            <person name="Clum A."/>
            <person name="Steindorff A."/>
            <person name="Ohm R.A."/>
            <person name="Martin F."/>
            <person name="Silar P."/>
            <person name="Natvig D.O."/>
            <person name="Lalanne C."/>
            <person name="Gautier V."/>
            <person name="Ament-Velasquez S.L."/>
            <person name="Kruys A."/>
            <person name="Hutchinson M.I."/>
            <person name="Powell A.J."/>
            <person name="Barry K."/>
            <person name="Miller A.N."/>
            <person name="Grigoriev I.V."/>
            <person name="Debuchy R."/>
            <person name="Gladieux P."/>
            <person name="Hiltunen Thoren M."/>
            <person name="Johannesson H."/>
        </authorList>
    </citation>
    <scope>NUCLEOTIDE SEQUENCE</scope>
    <source>
        <strain evidence="7">PSN243</strain>
    </source>
</reference>